<dbReference type="InterPro" id="IPR029034">
    <property type="entry name" value="Cystine-knot_cytokine"/>
</dbReference>
<dbReference type="InterPro" id="IPR000072">
    <property type="entry name" value="PDGF/VEGF_dom"/>
</dbReference>
<dbReference type="PANTHER" id="PTHR11633:SF1">
    <property type="entry name" value="LD28763P"/>
    <property type="match status" value="1"/>
</dbReference>
<dbReference type="PROSITE" id="PS50278">
    <property type="entry name" value="PDGF_2"/>
    <property type="match status" value="1"/>
</dbReference>
<comment type="caution">
    <text evidence="7">The sequence shown here is derived from an EMBL/GenBank/DDBJ whole genome shotgun (WGS) entry which is preliminary data.</text>
</comment>
<reference evidence="7" key="1">
    <citation type="submission" date="2023-10" db="EMBL/GenBank/DDBJ databases">
        <title>Genome assembly of Pristionchus species.</title>
        <authorList>
            <person name="Yoshida K."/>
            <person name="Sommer R.J."/>
        </authorList>
    </citation>
    <scope>NUCLEOTIDE SEQUENCE</scope>
    <source>
        <strain evidence="7">RS0144</strain>
    </source>
</reference>
<evidence type="ECO:0000256" key="1">
    <source>
        <dbReference type="ARBA" id="ARBA00006686"/>
    </source>
</evidence>
<evidence type="ECO:0000256" key="2">
    <source>
        <dbReference type="ARBA" id="ARBA00023030"/>
    </source>
</evidence>
<feature type="region of interest" description="Disordered" evidence="4">
    <location>
        <begin position="272"/>
        <end position="292"/>
    </location>
</feature>
<dbReference type="GO" id="GO:0051781">
    <property type="term" value="P:positive regulation of cell division"/>
    <property type="evidence" value="ECO:0007669"/>
    <property type="project" value="UniProtKB-KW"/>
</dbReference>
<dbReference type="GO" id="GO:0016020">
    <property type="term" value="C:membrane"/>
    <property type="evidence" value="ECO:0007669"/>
    <property type="project" value="InterPro"/>
</dbReference>
<evidence type="ECO:0000313" key="8">
    <source>
        <dbReference type="Proteomes" id="UP001432027"/>
    </source>
</evidence>
<keyword evidence="8" id="KW-1185">Reference proteome</keyword>
<feature type="compositionally biased region" description="Basic residues" evidence="4">
    <location>
        <begin position="280"/>
        <end position="292"/>
    </location>
</feature>
<feature type="domain" description="Platelet-derived growth factor (PDGF) family profile" evidence="6">
    <location>
        <begin position="88"/>
        <end position="190"/>
    </location>
</feature>
<dbReference type="GO" id="GO:0005615">
    <property type="term" value="C:extracellular space"/>
    <property type="evidence" value="ECO:0007669"/>
    <property type="project" value="TreeGrafter"/>
</dbReference>
<dbReference type="Gene3D" id="2.10.90.10">
    <property type="entry name" value="Cystine-knot cytokines"/>
    <property type="match status" value="1"/>
</dbReference>
<evidence type="ECO:0000259" key="6">
    <source>
        <dbReference type="PROSITE" id="PS50278"/>
    </source>
</evidence>
<dbReference type="GO" id="GO:0070851">
    <property type="term" value="F:growth factor receptor binding"/>
    <property type="evidence" value="ECO:0007669"/>
    <property type="project" value="TreeGrafter"/>
</dbReference>
<dbReference type="GO" id="GO:0008083">
    <property type="term" value="F:growth factor activity"/>
    <property type="evidence" value="ECO:0007669"/>
    <property type="project" value="UniProtKB-KW"/>
</dbReference>
<sequence length="292" mass="32706">MLSSLLLFTLLSPIMARSEISVPKAWKDKMARAATFADLAHNFNIVYTPNVSNHRSNEVKIQGASLLKRPAGFTSQDQLSPADQEYEEKMELLKKIKQGSDTCKLQKVCIPVDNDIEDNTILFYPMCYDVMRCVGSCCHSENKCHPHTSKNVSRVVVELGYVGGGKFKLNRTFNITMEEHTSCSCYQCTNKNLCPPGLVVGPSCHCECPNQDEKTECTGAKTWREDQCKCECPVVICTQSEILDEKTCTCVDETTHFSQSTVRPLESHATNIANLPKLSTSHRRNHNRGHNP</sequence>
<dbReference type="Pfam" id="PF00341">
    <property type="entry name" value="PDGF"/>
    <property type="match status" value="1"/>
</dbReference>
<feature type="chain" id="PRO_5043932819" description="Platelet-derived growth factor (PDGF) family profile domain-containing protein" evidence="5">
    <location>
        <begin position="17"/>
        <end position="292"/>
    </location>
</feature>
<keyword evidence="3" id="KW-0497">Mitogen</keyword>
<dbReference type="Proteomes" id="UP001432027">
    <property type="component" value="Unassembled WGS sequence"/>
</dbReference>
<dbReference type="EMBL" id="BTSX01000003">
    <property type="protein sequence ID" value="GMS88449.1"/>
    <property type="molecule type" value="Genomic_DNA"/>
</dbReference>
<comment type="similarity">
    <text evidence="1">Belongs to the PDGF/VEGF growth factor family.</text>
</comment>
<dbReference type="SUPFAM" id="SSF57501">
    <property type="entry name" value="Cystine-knot cytokines"/>
    <property type="match status" value="1"/>
</dbReference>
<organism evidence="7 8">
    <name type="scientific">Pristionchus entomophagus</name>
    <dbReference type="NCBI Taxonomy" id="358040"/>
    <lineage>
        <taxon>Eukaryota</taxon>
        <taxon>Metazoa</taxon>
        <taxon>Ecdysozoa</taxon>
        <taxon>Nematoda</taxon>
        <taxon>Chromadorea</taxon>
        <taxon>Rhabditida</taxon>
        <taxon>Rhabditina</taxon>
        <taxon>Diplogasteromorpha</taxon>
        <taxon>Diplogasteroidea</taxon>
        <taxon>Neodiplogasteridae</taxon>
        <taxon>Pristionchus</taxon>
    </lineage>
</organism>
<evidence type="ECO:0000256" key="4">
    <source>
        <dbReference type="SAM" id="MobiDB-lite"/>
    </source>
</evidence>
<name>A0AAV5T7B2_9BILA</name>
<feature type="signal peptide" evidence="5">
    <location>
        <begin position="1"/>
        <end position="16"/>
    </location>
</feature>
<dbReference type="AlphaFoldDB" id="A0AAV5T7B2"/>
<accession>A0AAV5T7B2</accession>
<evidence type="ECO:0000256" key="3">
    <source>
        <dbReference type="ARBA" id="ARBA00023246"/>
    </source>
</evidence>
<keyword evidence="5" id="KW-0732">Signal</keyword>
<evidence type="ECO:0000313" key="7">
    <source>
        <dbReference type="EMBL" id="GMS88449.1"/>
    </source>
</evidence>
<proteinExistence type="inferred from homology"/>
<protein>
    <recommendedName>
        <fullName evidence="6">Platelet-derived growth factor (PDGF) family profile domain-containing protein</fullName>
    </recommendedName>
</protein>
<gene>
    <name evidence="7" type="ORF">PENTCL1PPCAC_10624</name>
</gene>
<dbReference type="PANTHER" id="PTHR11633">
    <property type="entry name" value="PLATELET-DERIVED GROWTH FACTOR"/>
    <property type="match status" value="1"/>
</dbReference>
<keyword evidence="2" id="KW-0339">Growth factor</keyword>
<evidence type="ECO:0000256" key="5">
    <source>
        <dbReference type="SAM" id="SignalP"/>
    </source>
</evidence>
<dbReference type="GO" id="GO:0008284">
    <property type="term" value="P:positive regulation of cell population proliferation"/>
    <property type="evidence" value="ECO:0007669"/>
    <property type="project" value="TreeGrafter"/>
</dbReference>